<reference evidence="1" key="1">
    <citation type="submission" date="2023-04" db="EMBL/GenBank/DDBJ databases">
        <authorList>
            <person name="Vijverberg K."/>
            <person name="Xiong W."/>
            <person name="Schranz E."/>
        </authorList>
    </citation>
    <scope>NUCLEOTIDE SEQUENCE</scope>
</reference>
<evidence type="ECO:0000313" key="1">
    <source>
        <dbReference type="EMBL" id="CAI9259685.1"/>
    </source>
</evidence>
<proteinExistence type="predicted"/>
<protein>
    <submittedName>
        <fullName evidence="1">Uncharacterized protein</fullName>
    </submittedName>
</protein>
<dbReference type="Proteomes" id="UP001177003">
    <property type="component" value="Chromosome 0"/>
</dbReference>
<keyword evidence="2" id="KW-1185">Reference proteome</keyword>
<sequence length="140" mass="15884">MALFFGLLKEASNYLQLIIRDIVDVTASNPSICSIVDRFTVTTLVQEQWTNSLLAYPHFLCCFKLDPCAIENASSAASNPTFSRNPFHLTFTASSRCSSFCEAKTSDLQIWDGSPGRRFCLLMLEDMHLIPIMDFWWNTD</sequence>
<accession>A0AA35UVU7</accession>
<evidence type="ECO:0000313" key="2">
    <source>
        <dbReference type="Proteomes" id="UP001177003"/>
    </source>
</evidence>
<gene>
    <name evidence="1" type="ORF">LSALG_LOCUS564</name>
</gene>
<organism evidence="1 2">
    <name type="scientific">Lactuca saligna</name>
    <name type="common">Willowleaf lettuce</name>
    <dbReference type="NCBI Taxonomy" id="75948"/>
    <lineage>
        <taxon>Eukaryota</taxon>
        <taxon>Viridiplantae</taxon>
        <taxon>Streptophyta</taxon>
        <taxon>Embryophyta</taxon>
        <taxon>Tracheophyta</taxon>
        <taxon>Spermatophyta</taxon>
        <taxon>Magnoliopsida</taxon>
        <taxon>eudicotyledons</taxon>
        <taxon>Gunneridae</taxon>
        <taxon>Pentapetalae</taxon>
        <taxon>asterids</taxon>
        <taxon>campanulids</taxon>
        <taxon>Asterales</taxon>
        <taxon>Asteraceae</taxon>
        <taxon>Cichorioideae</taxon>
        <taxon>Cichorieae</taxon>
        <taxon>Lactucinae</taxon>
        <taxon>Lactuca</taxon>
    </lineage>
</organism>
<dbReference type="EMBL" id="OX465086">
    <property type="protein sequence ID" value="CAI9259685.1"/>
    <property type="molecule type" value="Genomic_DNA"/>
</dbReference>
<name>A0AA35UVU7_LACSI</name>
<dbReference type="AlphaFoldDB" id="A0AA35UVU7"/>